<keyword evidence="3" id="KW-1185">Reference proteome</keyword>
<dbReference type="Proteomes" id="UP000032304">
    <property type="component" value="Chromosome 8"/>
</dbReference>
<proteinExistence type="predicted"/>
<feature type="chain" id="PRO_5002251747" description="Anther-specific protein BCP1" evidence="1">
    <location>
        <begin position="22"/>
        <end position="104"/>
    </location>
</feature>
<evidence type="ECO:0000256" key="1">
    <source>
        <dbReference type="SAM" id="SignalP"/>
    </source>
</evidence>
<evidence type="ECO:0008006" key="4">
    <source>
        <dbReference type="Google" id="ProtNLM"/>
    </source>
</evidence>
<gene>
    <name evidence="2" type="ORF">B456_008G162300</name>
</gene>
<dbReference type="Gramene" id="KJB50289">
    <property type="protein sequence ID" value="KJB50289"/>
    <property type="gene ID" value="B456_008G162300"/>
</dbReference>
<reference evidence="2 3" key="1">
    <citation type="journal article" date="2012" name="Nature">
        <title>Repeated polyploidization of Gossypium genomes and the evolution of spinnable cotton fibres.</title>
        <authorList>
            <person name="Paterson A.H."/>
            <person name="Wendel J.F."/>
            <person name="Gundlach H."/>
            <person name="Guo H."/>
            <person name="Jenkins J."/>
            <person name="Jin D."/>
            <person name="Llewellyn D."/>
            <person name="Showmaker K.C."/>
            <person name="Shu S."/>
            <person name="Udall J."/>
            <person name="Yoo M.J."/>
            <person name="Byers R."/>
            <person name="Chen W."/>
            <person name="Doron-Faigenboim A."/>
            <person name="Duke M.V."/>
            <person name="Gong L."/>
            <person name="Grimwood J."/>
            <person name="Grover C."/>
            <person name="Grupp K."/>
            <person name="Hu G."/>
            <person name="Lee T.H."/>
            <person name="Li J."/>
            <person name="Lin L."/>
            <person name="Liu T."/>
            <person name="Marler B.S."/>
            <person name="Page J.T."/>
            <person name="Roberts A.W."/>
            <person name="Romanel E."/>
            <person name="Sanders W.S."/>
            <person name="Szadkowski E."/>
            <person name="Tan X."/>
            <person name="Tang H."/>
            <person name="Xu C."/>
            <person name="Wang J."/>
            <person name="Wang Z."/>
            <person name="Zhang D."/>
            <person name="Zhang L."/>
            <person name="Ashrafi H."/>
            <person name="Bedon F."/>
            <person name="Bowers J.E."/>
            <person name="Brubaker C.L."/>
            <person name="Chee P.W."/>
            <person name="Das S."/>
            <person name="Gingle A.R."/>
            <person name="Haigler C.H."/>
            <person name="Harker D."/>
            <person name="Hoffmann L.V."/>
            <person name="Hovav R."/>
            <person name="Jones D.C."/>
            <person name="Lemke C."/>
            <person name="Mansoor S."/>
            <person name="ur Rahman M."/>
            <person name="Rainville L.N."/>
            <person name="Rambani A."/>
            <person name="Reddy U.K."/>
            <person name="Rong J.K."/>
            <person name="Saranga Y."/>
            <person name="Scheffler B.E."/>
            <person name="Scheffler J.A."/>
            <person name="Stelly D.M."/>
            <person name="Triplett B.A."/>
            <person name="Van Deynze A."/>
            <person name="Vaslin M.F."/>
            <person name="Waghmare V.N."/>
            <person name="Walford S.A."/>
            <person name="Wright R.J."/>
            <person name="Zaki E.A."/>
            <person name="Zhang T."/>
            <person name="Dennis E.S."/>
            <person name="Mayer K.F."/>
            <person name="Peterson D.G."/>
            <person name="Rokhsar D.S."/>
            <person name="Wang X."/>
            <person name="Schmutz J."/>
        </authorList>
    </citation>
    <scope>NUCLEOTIDE SEQUENCE [LARGE SCALE GENOMIC DNA]</scope>
</reference>
<accession>A0A0D2T1G5</accession>
<name>A0A0D2T1G5_GOSRA</name>
<feature type="signal peptide" evidence="1">
    <location>
        <begin position="1"/>
        <end position="21"/>
    </location>
</feature>
<evidence type="ECO:0000313" key="2">
    <source>
        <dbReference type="EMBL" id="KJB50289.1"/>
    </source>
</evidence>
<sequence length="104" mass="9840">MARQILALTLVLIALFVMVSADIKTAATTVVAATPNSNGDIGHIGKVAGAPSSVGTVEGPVGSAVAGAISGVATGQPPSSDGATMVGVTAAVTGAAAVAGYFVF</sequence>
<dbReference type="EMBL" id="CM001747">
    <property type="protein sequence ID" value="KJB50289.1"/>
    <property type="molecule type" value="Genomic_DNA"/>
</dbReference>
<keyword evidence="1" id="KW-0732">Signal</keyword>
<organism evidence="2 3">
    <name type="scientific">Gossypium raimondii</name>
    <name type="common">Peruvian cotton</name>
    <name type="synonym">Gossypium klotzschianum subsp. raimondii</name>
    <dbReference type="NCBI Taxonomy" id="29730"/>
    <lineage>
        <taxon>Eukaryota</taxon>
        <taxon>Viridiplantae</taxon>
        <taxon>Streptophyta</taxon>
        <taxon>Embryophyta</taxon>
        <taxon>Tracheophyta</taxon>
        <taxon>Spermatophyta</taxon>
        <taxon>Magnoliopsida</taxon>
        <taxon>eudicotyledons</taxon>
        <taxon>Gunneridae</taxon>
        <taxon>Pentapetalae</taxon>
        <taxon>rosids</taxon>
        <taxon>malvids</taxon>
        <taxon>Malvales</taxon>
        <taxon>Malvaceae</taxon>
        <taxon>Malvoideae</taxon>
        <taxon>Gossypium</taxon>
    </lineage>
</organism>
<dbReference type="AlphaFoldDB" id="A0A0D2T1G5"/>
<protein>
    <recommendedName>
        <fullName evidence="4">Anther-specific protein BCP1</fullName>
    </recommendedName>
</protein>
<evidence type="ECO:0000313" key="3">
    <source>
        <dbReference type="Proteomes" id="UP000032304"/>
    </source>
</evidence>